<dbReference type="RefSeq" id="WP_236372827.1">
    <property type="nucleotide sequence ID" value="NZ_WKAT01000043.1"/>
</dbReference>
<keyword evidence="1" id="KW-0472">Membrane</keyword>
<feature type="transmembrane region" description="Helical" evidence="1">
    <location>
        <begin position="12"/>
        <end position="29"/>
    </location>
</feature>
<feature type="transmembrane region" description="Helical" evidence="1">
    <location>
        <begin position="73"/>
        <end position="92"/>
    </location>
</feature>
<keyword evidence="1" id="KW-0812">Transmembrane</keyword>
<evidence type="ECO:0000313" key="3">
    <source>
        <dbReference type="Proteomes" id="UP000814158"/>
    </source>
</evidence>
<keyword evidence="3" id="KW-1185">Reference proteome</keyword>
<evidence type="ECO:0008006" key="4">
    <source>
        <dbReference type="Google" id="ProtNLM"/>
    </source>
</evidence>
<organism evidence="2 3">
    <name type="scientific">Pseudomonas salomonii</name>
    <dbReference type="NCBI Taxonomy" id="191391"/>
    <lineage>
        <taxon>Bacteria</taxon>
        <taxon>Pseudomonadati</taxon>
        <taxon>Pseudomonadota</taxon>
        <taxon>Gammaproteobacteria</taxon>
        <taxon>Pseudomonadales</taxon>
        <taxon>Pseudomonadaceae</taxon>
        <taxon>Pseudomonas</taxon>
    </lineage>
</organism>
<name>A0ABS9GM83_9PSED</name>
<gene>
    <name evidence="2" type="ORF">GIV68_18935</name>
</gene>
<evidence type="ECO:0000256" key="1">
    <source>
        <dbReference type="SAM" id="Phobius"/>
    </source>
</evidence>
<proteinExistence type="predicted"/>
<reference evidence="2 3" key="1">
    <citation type="submission" date="2019-11" db="EMBL/GenBank/DDBJ databases">
        <title>Epiphytic Pseudomonas syringae from cherry orchards.</title>
        <authorList>
            <person name="Hulin M.T."/>
        </authorList>
    </citation>
    <scope>NUCLEOTIDE SEQUENCE [LARGE SCALE GENOMIC DNA]</scope>
    <source>
        <strain evidence="2 3">PA-3-2A</strain>
    </source>
</reference>
<comment type="caution">
    <text evidence="2">The sequence shown here is derived from an EMBL/GenBank/DDBJ whole genome shotgun (WGS) entry which is preliminary data.</text>
</comment>
<dbReference type="Proteomes" id="UP000814158">
    <property type="component" value="Unassembled WGS sequence"/>
</dbReference>
<sequence length="496" mass="55012">MDVNKSIKRVSTYFALAVLLKISLSVASLKLNDPFWLGLVFPLAVMIAYWIVGYLVREKWDKQLTVAKFADSVYYLGFLFTVASIIICLLDIESMGDNLNGMATRFGAAMVSTALGMLARIIHTGFRIDANDAVRSVEERAIHAAENLAISFDNTFQQLEVFRDKVDVASREAVQSVKEQVKALYEHNISATDAYFANATQQSNEAFALILENTRQSSDSLLSTINELTEKSAITLRQMEDNALDFGTMARDRVEQMIFPDDLFTRKLGGSIETLAGTTDSVNEGVASLAEDVKTATRQVTTAIRSLNAKTQTLDENLMAVGAIVTSQERLVDAMRLQSKEVMESVERVQKEYLDSLDDQQEDYLNEIKARQQSVERIADKLDALNIRIESADTVERLGRDIADALKGVREVSQTNREILAESLEQSLAPLVRALVESNEKHQGVAVRMEQSNRSVQAAYSQLDALINKIDDLTAVDQGSSTHYVEPESLAEARSA</sequence>
<protein>
    <recommendedName>
        <fullName evidence="4">MotA/TolQ/ExbB proton channel domain-containing protein</fullName>
    </recommendedName>
</protein>
<feature type="transmembrane region" description="Helical" evidence="1">
    <location>
        <begin position="35"/>
        <end position="52"/>
    </location>
</feature>
<evidence type="ECO:0000313" key="2">
    <source>
        <dbReference type="EMBL" id="MCF5546819.1"/>
    </source>
</evidence>
<dbReference type="EMBL" id="WKAT01000043">
    <property type="protein sequence ID" value="MCF5546819.1"/>
    <property type="molecule type" value="Genomic_DNA"/>
</dbReference>
<keyword evidence="1" id="KW-1133">Transmembrane helix</keyword>
<accession>A0ABS9GM83</accession>